<dbReference type="AlphaFoldDB" id="A0A8H5H1T8"/>
<organism evidence="2 3">
    <name type="scientific">Tetrapyrgos nigripes</name>
    <dbReference type="NCBI Taxonomy" id="182062"/>
    <lineage>
        <taxon>Eukaryota</taxon>
        <taxon>Fungi</taxon>
        <taxon>Dikarya</taxon>
        <taxon>Basidiomycota</taxon>
        <taxon>Agaricomycotina</taxon>
        <taxon>Agaricomycetes</taxon>
        <taxon>Agaricomycetidae</taxon>
        <taxon>Agaricales</taxon>
        <taxon>Marasmiineae</taxon>
        <taxon>Marasmiaceae</taxon>
        <taxon>Tetrapyrgos</taxon>
    </lineage>
</organism>
<dbReference type="OrthoDB" id="3362817at2759"/>
<protein>
    <submittedName>
        <fullName evidence="2">Uncharacterized protein</fullName>
    </submittedName>
</protein>
<reference evidence="2 3" key="1">
    <citation type="journal article" date="2020" name="ISME J.">
        <title>Uncovering the hidden diversity of litter-decomposition mechanisms in mushroom-forming fungi.</title>
        <authorList>
            <person name="Floudas D."/>
            <person name="Bentzer J."/>
            <person name="Ahren D."/>
            <person name="Johansson T."/>
            <person name="Persson P."/>
            <person name="Tunlid A."/>
        </authorList>
    </citation>
    <scope>NUCLEOTIDE SEQUENCE [LARGE SCALE GENOMIC DNA]</scope>
    <source>
        <strain evidence="2 3">CBS 291.85</strain>
    </source>
</reference>
<sequence>MSLRLVQSRLCFACRAQLYQFSSRSFSSTLPNSAQKSRKPRKTHEDLFEYSKLQAYLDSIDETKHVLTPEDLARIQPPKHTDDILSAQYEAEYERIFKKLQQSFSKEQLMTFLDMHHKGDNPDGYSRTKAGYTARIIEQLWGWPSMVEVRRIKRDLSQVDTEKIPVTPPESFALLGKGPDHFLSSFRPLTQDTDGSNLRSLSKDHKVEVTFSSSPLQLIAKGVLANLRRLREHVEFVKKQIKEEFITIPSKKLIRPDLLQRISRISGAFTETFGEDQIRISYTGDPRSAVIAKRLAVHAACHVDEPPHPVLAHSPSNSSTNFLTPETYSLYPFLTVRSLPWTLNASGAFRARKVGEWYGIGNMGNLGQKKLKKEPIALSEELIVDLDNKQINLKEKLFADKQSVGNSRVVTASLGHLLLAPPSVSRGSILPPIEGAESLSHILSYVRDGPAARLFSTRTQKMIHRLVYQTVSPSGAEDLPKVLQFELYISLNHKTPHKPKDAVEDSPVEELADGEPLAKEALSLFLECRVGSERLLDLMIPDRPMDIRFSVFDSHIVAEKSMPQELQNYSQQLTSFLQGHEEVAQPDPPLILHHQSEDYICGLVRVYDRTQKQAQVRTGATSHREHPGSSSERQIDHVQGHLRRSYLGRKLGIIYGELHSFNKSLDIDHLTPP</sequence>
<evidence type="ECO:0000313" key="3">
    <source>
        <dbReference type="Proteomes" id="UP000559256"/>
    </source>
</evidence>
<proteinExistence type="predicted"/>
<dbReference type="Proteomes" id="UP000559256">
    <property type="component" value="Unassembled WGS sequence"/>
</dbReference>
<gene>
    <name evidence="2" type="ORF">D9758_000177</name>
</gene>
<dbReference type="EMBL" id="JAACJM010000001">
    <property type="protein sequence ID" value="KAF5375107.1"/>
    <property type="molecule type" value="Genomic_DNA"/>
</dbReference>
<accession>A0A8H5H1T8</accession>
<evidence type="ECO:0000256" key="1">
    <source>
        <dbReference type="SAM" id="MobiDB-lite"/>
    </source>
</evidence>
<comment type="caution">
    <text evidence="2">The sequence shown here is derived from an EMBL/GenBank/DDBJ whole genome shotgun (WGS) entry which is preliminary data.</text>
</comment>
<name>A0A8H5H1T8_9AGAR</name>
<feature type="region of interest" description="Disordered" evidence="1">
    <location>
        <begin position="614"/>
        <end position="637"/>
    </location>
</feature>
<feature type="compositionally biased region" description="Basic and acidic residues" evidence="1">
    <location>
        <begin position="622"/>
        <end position="637"/>
    </location>
</feature>
<evidence type="ECO:0000313" key="2">
    <source>
        <dbReference type="EMBL" id="KAF5375107.1"/>
    </source>
</evidence>
<keyword evidence="3" id="KW-1185">Reference proteome</keyword>